<evidence type="ECO:0000259" key="7">
    <source>
        <dbReference type="Pfam" id="PF02771"/>
    </source>
</evidence>
<comment type="cofactor">
    <cofactor evidence="1">
        <name>FAD</name>
        <dbReference type="ChEBI" id="CHEBI:57692"/>
    </cofactor>
</comment>
<dbReference type="OrthoDB" id="8677713at2"/>
<keyword evidence="3" id="KW-0285">Flavoprotein</keyword>
<dbReference type="Gene3D" id="1.10.540.10">
    <property type="entry name" value="Acyl-CoA dehydrogenase/oxidase, N-terminal domain"/>
    <property type="match status" value="1"/>
</dbReference>
<protein>
    <submittedName>
        <fullName evidence="8">Alkylation response protein AidB-like acyl-CoA dehydrogenase</fullName>
    </submittedName>
</protein>
<dbReference type="Pfam" id="PF00441">
    <property type="entry name" value="Acyl-CoA_dh_1"/>
    <property type="match status" value="1"/>
</dbReference>
<evidence type="ECO:0000256" key="5">
    <source>
        <dbReference type="ARBA" id="ARBA00023002"/>
    </source>
</evidence>
<dbReference type="InterPro" id="IPR009100">
    <property type="entry name" value="AcylCoA_DH/oxidase_NM_dom_sf"/>
</dbReference>
<proteinExistence type="inferred from homology"/>
<dbReference type="GO" id="GO:0050660">
    <property type="term" value="F:flavin adenine dinucleotide binding"/>
    <property type="evidence" value="ECO:0007669"/>
    <property type="project" value="InterPro"/>
</dbReference>
<evidence type="ECO:0000256" key="2">
    <source>
        <dbReference type="ARBA" id="ARBA00009347"/>
    </source>
</evidence>
<keyword evidence="5" id="KW-0560">Oxidoreductase</keyword>
<name>A0A660C582_9PSEU</name>
<dbReference type="SUPFAM" id="SSF47203">
    <property type="entry name" value="Acyl-CoA dehydrogenase C-terminal domain-like"/>
    <property type="match status" value="1"/>
</dbReference>
<evidence type="ECO:0000256" key="4">
    <source>
        <dbReference type="ARBA" id="ARBA00022827"/>
    </source>
</evidence>
<dbReference type="AlphaFoldDB" id="A0A660C582"/>
<dbReference type="InterPro" id="IPR036250">
    <property type="entry name" value="AcylCo_DH-like_C"/>
</dbReference>
<sequence>MSPDERAAIRAELAEAVRGLLAKHADVRAAMAAPRGYEEEVWSLLCRQVGVAGLAVPERYGGAGARVAEVGAVAHELGRALTPTPLLGSAVLAVGAIIRAAGEDACARLLPDIAAGARVAALVWSGVDGDWSCAPPMRDRGGTLDGAASYVLDGDTADVLVVLATDDDNGDSDDDSGGGDARVGVYEVDARHDGVERADARALDPTRRLATVRMRGVPGRRLGTLTPQALRRLRADALAVLAAEQTGAAERALERTVEYALQRHQFGRPIGGFQAVGHRLADAYVRLETARSACHAALESASGPDDEAACIDAAVAKVVCSESSTHIAAEMIQLHGGIAITWEHDAHLYFKRAHGSAALFGPPQRYIDALTAYRLGDGVDEWCVSGG</sequence>
<comment type="similarity">
    <text evidence="2">Belongs to the acyl-CoA dehydrogenase family.</text>
</comment>
<dbReference type="Pfam" id="PF02771">
    <property type="entry name" value="Acyl-CoA_dh_N"/>
    <property type="match status" value="1"/>
</dbReference>
<dbReference type="PANTHER" id="PTHR43884">
    <property type="entry name" value="ACYL-COA DEHYDROGENASE"/>
    <property type="match status" value="1"/>
</dbReference>
<keyword evidence="9" id="KW-1185">Reference proteome</keyword>
<evidence type="ECO:0000313" key="9">
    <source>
        <dbReference type="Proteomes" id="UP000317303"/>
    </source>
</evidence>
<dbReference type="Gene3D" id="1.20.140.10">
    <property type="entry name" value="Butyryl-CoA Dehydrogenase, subunit A, domain 3"/>
    <property type="match status" value="1"/>
</dbReference>
<feature type="domain" description="Acyl-CoA dehydrogenase/oxidase C-terminal" evidence="6">
    <location>
        <begin position="240"/>
        <end position="362"/>
    </location>
</feature>
<evidence type="ECO:0000256" key="1">
    <source>
        <dbReference type="ARBA" id="ARBA00001974"/>
    </source>
</evidence>
<dbReference type="EMBL" id="VLJV01000001">
    <property type="protein sequence ID" value="TWH18496.1"/>
    <property type="molecule type" value="Genomic_DNA"/>
</dbReference>
<accession>A0A660C582</accession>
<evidence type="ECO:0000259" key="6">
    <source>
        <dbReference type="Pfam" id="PF00441"/>
    </source>
</evidence>
<evidence type="ECO:0000256" key="3">
    <source>
        <dbReference type="ARBA" id="ARBA00022630"/>
    </source>
</evidence>
<keyword evidence="4" id="KW-0274">FAD</keyword>
<gene>
    <name evidence="8" type="ORF">JD82_00314</name>
</gene>
<evidence type="ECO:0000313" key="8">
    <source>
        <dbReference type="EMBL" id="TWH18496.1"/>
    </source>
</evidence>
<dbReference type="RefSeq" id="WP_051757837.1">
    <property type="nucleotide sequence ID" value="NZ_JOIJ01000008.1"/>
</dbReference>
<dbReference type="InterPro" id="IPR013786">
    <property type="entry name" value="AcylCoA_DH/ox_N"/>
</dbReference>
<dbReference type="PANTHER" id="PTHR43884:SF20">
    <property type="entry name" value="ACYL-COA DEHYDROGENASE FADE28"/>
    <property type="match status" value="1"/>
</dbReference>
<dbReference type="InterPro" id="IPR037069">
    <property type="entry name" value="AcylCoA_DH/ox_N_sf"/>
</dbReference>
<dbReference type="InterPro" id="IPR009075">
    <property type="entry name" value="AcylCo_DH/oxidase_C"/>
</dbReference>
<dbReference type="SUPFAM" id="SSF56645">
    <property type="entry name" value="Acyl-CoA dehydrogenase NM domain-like"/>
    <property type="match status" value="1"/>
</dbReference>
<dbReference type="GO" id="GO:0003995">
    <property type="term" value="F:acyl-CoA dehydrogenase activity"/>
    <property type="evidence" value="ECO:0007669"/>
    <property type="project" value="TreeGrafter"/>
</dbReference>
<dbReference type="Proteomes" id="UP000317303">
    <property type="component" value="Unassembled WGS sequence"/>
</dbReference>
<organism evidence="8 9">
    <name type="scientific">Prauserella rugosa</name>
    <dbReference type="NCBI Taxonomy" id="43354"/>
    <lineage>
        <taxon>Bacteria</taxon>
        <taxon>Bacillati</taxon>
        <taxon>Actinomycetota</taxon>
        <taxon>Actinomycetes</taxon>
        <taxon>Pseudonocardiales</taxon>
        <taxon>Pseudonocardiaceae</taxon>
        <taxon>Prauserella</taxon>
    </lineage>
</organism>
<reference evidence="8 9" key="1">
    <citation type="submission" date="2019-07" db="EMBL/GenBank/DDBJ databases">
        <title>R&amp;d 2014.</title>
        <authorList>
            <person name="Klenk H.-P."/>
        </authorList>
    </citation>
    <scope>NUCLEOTIDE SEQUENCE [LARGE SCALE GENOMIC DNA]</scope>
    <source>
        <strain evidence="8 9">DSM 43194</strain>
    </source>
</reference>
<feature type="domain" description="Acyl-CoA dehydrogenase/oxidase N-terminal" evidence="7">
    <location>
        <begin position="12"/>
        <end position="116"/>
    </location>
</feature>
<comment type="caution">
    <text evidence="8">The sequence shown here is derived from an EMBL/GenBank/DDBJ whole genome shotgun (WGS) entry which is preliminary data.</text>
</comment>